<dbReference type="GeneID" id="97669620"/>
<evidence type="ECO:0000256" key="1">
    <source>
        <dbReference type="SAM" id="Phobius"/>
    </source>
</evidence>
<feature type="transmembrane region" description="Helical" evidence="1">
    <location>
        <begin position="64"/>
        <end position="85"/>
    </location>
</feature>
<keyword evidence="3" id="KW-1185">Reference proteome</keyword>
<proteinExistence type="predicted"/>
<evidence type="ECO:0008006" key="4">
    <source>
        <dbReference type="Google" id="ProtNLM"/>
    </source>
</evidence>
<protein>
    <recommendedName>
        <fullName evidence="4">Nitric oxide reductase F protein</fullName>
    </recommendedName>
</protein>
<name>A0A0M7B4K4_9HYPH</name>
<dbReference type="AlphaFoldDB" id="A0A0M7B4K4"/>
<reference evidence="3" key="1">
    <citation type="submission" date="2015-07" db="EMBL/GenBank/DDBJ databases">
        <authorList>
            <person name="Rodrigo-Torres Lidia"/>
            <person name="Arahal R.David."/>
        </authorList>
    </citation>
    <scope>NUCLEOTIDE SEQUENCE [LARGE SCALE GENOMIC DNA]</scope>
    <source>
        <strain evidence="3">CECT 5096</strain>
    </source>
</reference>
<dbReference type="Proteomes" id="UP000049983">
    <property type="component" value="Unassembled WGS sequence"/>
</dbReference>
<accession>A0A0M7B4K4</accession>
<keyword evidence="1" id="KW-1133">Transmembrane helix</keyword>
<keyword evidence="1" id="KW-0812">Transmembrane</keyword>
<organism evidence="2 3">
    <name type="scientific">Roseibium album</name>
    <dbReference type="NCBI Taxonomy" id="311410"/>
    <lineage>
        <taxon>Bacteria</taxon>
        <taxon>Pseudomonadati</taxon>
        <taxon>Pseudomonadota</taxon>
        <taxon>Alphaproteobacteria</taxon>
        <taxon>Hyphomicrobiales</taxon>
        <taxon>Stappiaceae</taxon>
        <taxon>Roseibium</taxon>
    </lineage>
</organism>
<dbReference type="STRING" id="311410.LA5095_06155"/>
<evidence type="ECO:0000313" key="3">
    <source>
        <dbReference type="Proteomes" id="UP000049983"/>
    </source>
</evidence>
<dbReference type="RefSeq" id="WP_055391776.1">
    <property type="nucleotide sequence ID" value="NZ_CANMGD010000017.1"/>
</dbReference>
<dbReference type="EMBL" id="CXWC01000007">
    <property type="protein sequence ID" value="CTQ69711.1"/>
    <property type="molecule type" value="Genomic_DNA"/>
</dbReference>
<evidence type="ECO:0000313" key="2">
    <source>
        <dbReference type="EMBL" id="CTQ69711.1"/>
    </source>
</evidence>
<sequence length="90" mass="9751">MTFDTITRAWFGLLFLSAASVLIAAGFTETLGAGATGGLVLVFAWMKARVILSRYLGLWQAPVWLSGFNWALGLFCLLLLGLFLIPEVSP</sequence>
<keyword evidence="1" id="KW-0472">Membrane</keyword>
<gene>
    <name evidence="2" type="ORF">LA5096_02228</name>
</gene>